<dbReference type="RefSeq" id="WP_045460796.1">
    <property type="nucleotide sequence ID" value="NZ_BBLT01000002.1"/>
</dbReference>
<name>A0A098LE23_9BACT</name>
<feature type="transmembrane region" description="Helical" evidence="1">
    <location>
        <begin position="91"/>
        <end position="111"/>
    </location>
</feature>
<dbReference type="Pfam" id="PF04307">
    <property type="entry name" value="YdjM"/>
    <property type="match status" value="1"/>
</dbReference>
<sequence length="341" mass="39446">MDSLTQIVLGAAVGEAVCGKRAGNKALLWGAIAGTIPDLDILANPFQDVVEQLTFHRGITHSLLFAVVVSPLLAYLLKIIYKRDATTYMDWFWLFFLGFTTHSLLDCFTTWGTKVFYPFSNYAVSFHNIFVIDPLYTVPFILCLIPVFFYRKEDRRRRWWTFAGIGISSVYMMITLVEKFAVNNVFERNFKDQHIKVIRYSTKPTPFNTVLWNATAEVDSGYYIGYYSLLDKGKDVKFKYFPKNHQLLYDYLQNEKLQTLLGITEGYYTVERQNDGYLINDLRFGQLDGWGEGKEGFTFAYKITPDHNSLKFSRTSNNLKKARSLMPMLWKRILGENPVAN</sequence>
<dbReference type="Proteomes" id="UP000030185">
    <property type="component" value="Unassembled WGS sequence"/>
</dbReference>
<evidence type="ECO:0000313" key="2">
    <source>
        <dbReference type="EMBL" id="GAL84363.1"/>
    </source>
</evidence>
<dbReference type="InterPro" id="IPR053170">
    <property type="entry name" value="Transcription_regulator"/>
</dbReference>
<gene>
    <name evidence="2" type="ORF">MYP_1591</name>
</gene>
<dbReference type="eggNOG" id="COG1988">
    <property type="taxonomic scope" value="Bacteria"/>
</dbReference>
<keyword evidence="1" id="KW-1133">Transmembrane helix</keyword>
<dbReference type="STRING" id="153721.MYP_1591"/>
<evidence type="ECO:0000256" key="1">
    <source>
        <dbReference type="SAM" id="Phobius"/>
    </source>
</evidence>
<keyword evidence="3" id="KW-1185">Reference proteome</keyword>
<feature type="transmembrane region" description="Helical" evidence="1">
    <location>
        <begin position="131"/>
        <end position="150"/>
    </location>
</feature>
<keyword evidence="1" id="KW-0812">Transmembrane</keyword>
<comment type="caution">
    <text evidence="2">The sequence shown here is derived from an EMBL/GenBank/DDBJ whole genome shotgun (WGS) entry which is preliminary data.</text>
</comment>
<feature type="transmembrane region" description="Helical" evidence="1">
    <location>
        <begin position="59"/>
        <end position="79"/>
    </location>
</feature>
<proteinExistence type="predicted"/>
<dbReference type="EMBL" id="BBLT01000002">
    <property type="protein sequence ID" value="GAL84363.1"/>
    <property type="molecule type" value="Genomic_DNA"/>
</dbReference>
<accession>A0A098LE23</accession>
<evidence type="ECO:0000313" key="3">
    <source>
        <dbReference type="Proteomes" id="UP000030185"/>
    </source>
</evidence>
<protein>
    <recommendedName>
        <fullName evidence="4">Metal-dependent hydrolase</fullName>
    </recommendedName>
</protein>
<dbReference type="PANTHER" id="PTHR40031">
    <property type="entry name" value="HYPOTHETICAL MEMBRANE SPANNING PROTEIN"/>
    <property type="match status" value="1"/>
</dbReference>
<organism evidence="2 3">
    <name type="scientific">Sporocytophaga myxococcoides</name>
    <dbReference type="NCBI Taxonomy" id="153721"/>
    <lineage>
        <taxon>Bacteria</taxon>
        <taxon>Pseudomonadati</taxon>
        <taxon>Bacteroidota</taxon>
        <taxon>Cytophagia</taxon>
        <taxon>Cytophagales</taxon>
        <taxon>Cytophagaceae</taxon>
        <taxon>Sporocytophaga</taxon>
    </lineage>
</organism>
<dbReference type="InterPro" id="IPR007404">
    <property type="entry name" value="YdjM-like"/>
</dbReference>
<reference evidence="2 3" key="1">
    <citation type="submission" date="2014-09" db="EMBL/GenBank/DDBJ databases">
        <title>Sporocytophaga myxococcoides PG-01 genome sequencing.</title>
        <authorList>
            <person name="Liu L."/>
            <person name="Gao P.J."/>
            <person name="Chen G.J."/>
            <person name="Wang L.S."/>
        </authorList>
    </citation>
    <scope>NUCLEOTIDE SEQUENCE [LARGE SCALE GENOMIC DNA]</scope>
    <source>
        <strain evidence="2 3">PG-01</strain>
    </source>
</reference>
<dbReference type="OrthoDB" id="9781927at2"/>
<feature type="transmembrane region" description="Helical" evidence="1">
    <location>
        <begin position="159"/>
        <end position="177"/>
    </location>
</feature>
<keyword evidence="1" id="KW-0472">Membrane</keyword>
<dbReference type="PANTHER" id="PTHR40031:SF1">
    <property type="entry name" value="MEMBRANE-BOUND METAL-DEPENDENT HYDROLASE"/>
    <property type="match status" value="1"/>
</dbReference>
<dbReference type="AlphaFoldDB" id="A0A098LE23"/>
<evidence type="ECO:0008006" key="4">
    <source>
        <dbReference type="Google" id="ProtNLM"/>
    </source>
</evidence>